<dbReference type="PANTHER" id="PTHR47190">
    <property type="entry name" value="DEHYDROGENASE, PUTATIVE-RELATED"/>
    <property type="match status" value="1"/>
</dbReference>
<dbReference type="InterPro" id="IPR000172">
    <property type="entry name" value="GMC_OxRdtase_N"/>
</dbReference>
<dbReference type="Pfam" id="PF00732">
    <property type="entry name" value="GMC_oxred_N"/>
    <property type="match status" value="1"/>
</dbReference>
<dbReference type="PROSITE" id="PS00623">
    <property type="entry name" value="GMC_OXRED_1"/>
    <property type="match status" value="1"/>
</dbReference>
<keyword evidence="7" id="KW-1185">Reference proteome</keyword>
<dbReference type="Proteomes" id="UP000799779">
    <property type="component" value="Unassembled WGS sequence"/>
</dbReference>
<dbReference type="AlphaFoldDB" id="A0A6A5WDJ7"/>
<dbReference type="SUPFAM" id="SSF51905">
    <property type="entry name" value="FAD/NAD(P)-binding domain"/>
    <property type="match status" value="1"/>
</dbReference>
<sequence>MARALAVAAVAAALSQFVDAQNPACAAVGTETYDYIIIGSGAGGIPMADLLTEAGKSVLLVERGPLSSGRYNGTMKPDWLVGTNLTRFDVPGLFNQIWRDPTGVRCEDHEVMAGCVLGGGTAVNSALWWKPHTRDWDLNFPTGWKAKDMQPLIEKVWNRIPGTQYPGRDGKLLNQEGFDVVTKGLAEAGFRGVIPNDEPDAKNHTFGRPTFFLANAERHGPLRTYLETASMRSKFNLFVNTDARRLVRTGGKVTGVELECYKNGTRGAGHSGTVNVTPGTGRVILSAGTFGSAKILLRSGIGPKDQLDLVKASTLDGPTMISSDQWINLPVGYNLNDHVAPNLGPMFWQTITGSDGIVRHIQWQARVEGRTDTAMTITQYVGTGTVSRGRMGLRANNLNTRVLTDPYLRNAVDKEVVATGIEYIRGVLSKIDKLTWIVPAANVTTSTFVDSVLPTKESRGSNHWTGSATIGTDDGRTGGNAVVDLDTKVYGTDNLFVVDASIFPGQITGNPTGAIIAVAENAAKKILALK</sequence>
<evidence type="ECO:0000313" key="6">
    <source>
        <dbReference type="EMBL" id="KAF1999940.1"/>
    </source>
</evidence>
<proteinExistence type="inferred from homology"/>
<dbReference type="InterPro" id="IPR053208">
    <property type="entry name" value="GMC_Oxidoreductase_CD"/>
</dbReference>
<gene>
    <name evidence="6" type="ORF">P154DRAFT_599813</name>
</gene>
<feature type="signal peptide" evidence="4">
    <location>
        <begin position="1"/>
        <end position="20"/>
    </location>
</feature>
<evidence type="ECO:0000256" key="1">
    <source>
        <dbReference type="ARBA" id="ARBA00010790"/>
    </source>
</evidence>
<dbReference type="InterPro" id="IPR012132">
    <property type="entry name" value="GMC_OxRdtase"/>
</dbReference>
<feature type="domain" description="Glucose-methanol-choline oxidoreductase N-terminal" evidence="5">
    <location>
        <begin position="114"/>
        <end position="137"/>
    </location>
</feature>
<feature type="binding site" evidence="2">
    <location>
        <position position="116"/>
    </location>
    <ligand>
        <name>FAD</name>
        <dbReference type="ChEBI" id="CHEBI:57692"/>
    </ligand>
</feature>
<protein>
    <submittedName>
        <fullName evidence="6">GMC oxidoreductase</fullName>
    </submittedName>
</protein>
<dbReference type="Pfam" id="PF05199">
    <property type="entry name" value="GMC_oxred_C"/>
    <property type="match status" value="1"/>
</dbReference>
<evidence type="ECO:0000313" key="7">
    <source>
        <dbReference type="Proteomes" id="UP000799779"/>
    </source>
</evidence>
<organism evidence="6 7">
    <name type="scientific">Amniculicola lignicola CBS 123094</name>
    <dbReference type="NCBI Taxonomy" id="1392246"/>
    <lineage>
        <taxon>Eukaryota</taxon>
        <taxon>Fungi</taxon>
        <taxon>Dikarya</taxon>
        <taxon>Ascomycota</taxon>
        <taxon>Pezizomycotina</taxon>
        <taxon>Dothideomycetes</taxon>
        <taxon>Pleosporomycetidae</taxon>
        <taxon>Pleosporales</taxon>
        <taxon>Amniculicolaceae</taxon>
        <taxon>Amniculicola</taxon>
    </lineage>
</organism>
<comment type="cofactor">
    <cofactor evidence="2">
        <name>FAD</name>
        <dbReference type="ChEBI" id="CHEBI:57692"/>
    </cofactor>
</comment>
<dbReference type="PANTHER" id="PTHR47190:SF2">
    <property type="entry name" value="CELLOBIOSE DEHYDROGENASE (AFU_ORTHOLOGUE AFUA_2G17620)"/>
    <property type="match status" value="1"/>
</dbReference>
<accession>A0A6A5WDJ7</accession>
<dbReference type="InterPro" id="IPR007867">
    <property type="entry name" value="GMC_OxRtase_C"/>
</dbReference>
<reference evidence="6" key="1">
    <citation type="journal article" date="2020" name="Stud. Mycol.">
        <title>101 Dothideomycetes genomes: a test case for predicting lifestyles and emergence of pathogens.</title>
        <authorList>
            <person name="Haridas S."/>
            <person name="Albert R."/>
            <person name="Binder M."/>
            <person name="Bloem J."/>
            <person name="Labutti K."/>
            <person name="Salamov A."/>
            <person name="Andreopoulos B."/>
            <person name="Baker S."/>
            <person name="Barry K."/>
            <person name="Bills G."/>
            <person name="Bluhm B."/>
            <person name="Cannon C."/>
            <person name="Castanera R."/>
            <person name="Culley D."/>
            <person name="Daum C."/>
            <person name="Ezra D."/>
            <person name="Gonzalez J."/>
            <person name="Henrissat B."/>
            <person name="Kuo A."/>
            <person name="Liang C."/>
            <person name="Lipzen A."/>
            <person name="Lutzoni F."/>
            <person name="Magnuson J."/>
            <person name="Mondo S."/>
            <person name="Nolan M."/>
            <person name="Ohm R."/>
            <person name="Pangilinan J."/>
            <person name="Park H.-J."/>
            <person name="Ramirez L."/>
            <person name="Alfaro M."/>
            <person name="Sun H."/>
            <person name="Tritt A."/>
            <person name="Yoshinaga Y."/>
            <person name="Zwiers L.-H."/>
            <person name="Turgeon B."/>
            <person name="Goodwin S."/>
            <person name="Spatafora J."/>
            <person name="Crous P."/>
            <person name="Grigoriev I."/>
        </authorList>
    </citation>
    <scope>NUCLEOTIDE SEQUENCE</scope>
    <source>
        <strain evidence="6">CBS 123094</strain>
    </source>
</reference>
<dbReference type="PIRSF" id="PIRSF000137">
    <property type="entry name" value="Alcohol_oxidase"/>
    <property type="match status" value="1"/>
</dbReference>
<name>A0A6A5WDJ7_9PLEO</name>
<feature type="chain" id="PRO_5025333849" evidence="4">
    <location>
        <begin position="21"/>
        <end position="530"/>
    </location>
</feature>
<evidence type="ECO:0000256" key="2">
    <source>
        <dbReference type="PIRSR" id="PIRSR000137-2"/>
    </source>
</evidence>
<dbReference type="GO" id="GO:0050660">
    <property type="term" value="F:flavin adenine dinucleotide binding"/>
    <property type="evidence" value="ECO:0007669"/>
    <property type="project" value="InterPro"/>
</dbReference>
<keyword evidence="4" id="KW-0732">Signal</keyword>
<dbReference type="GO" id="GO:0016614">
    <property type="term" value="F:oxidoreductase activity, acting on CH-OH group of donors"/>
    <property type="evidence" value="ECO:0007669"/>
    <property type="project" value="InterPro"/>
</dbReference>
<dbReference type="EMBL" id="ML977592">
    <property type="protein sequence ID" value="KAF1999940.1"/>
    <property type="molecule type" value="Genomic_DNA"/>
</dbReference>
<dbReference type="OrthoDB" id="413885at2759"/>
<keyword evidence="3" id="KW-0285">Flavoprotein</keyword>
<comment type="similarity">
    <text evidence="1 3">Belongs to the GMC oxidoreductase family.</text>
</comment>
<dbReference type="Gene3D" id="3.50.50.60">
    <property type="entry name" value="FAD/NAD(P)-binding domain"/>
    <property type="match status" value="2"/>
</dbReference>
<dbReference type="SUPFAM" id="SSF54373">
    <property type="entry name" value="FAD-linked reductases, C-terminal domain"/>
    <property type="match status" value="1"/>
</dbReference>
<keyword evidence="2 3" id="KW-0274">FAD</keyword>
<dbReference type="InterPro" id="IPR036188">
    <property type="entry name" value="FAD/NAD-bd_sf"/>
</dbReference>
<evidence type="ECO:0000256" key="3">
    <source>
        <dbReference type="RuleBase" id="RU003968"/>
    </source>
</evidence>
<evidence type="ECO:0000256" key="4">
    <source>
        <dbReference type="SAM" id="SignalP"/>
    </source>
</evidence>
<evidence type="ECO:0000259" key="5">
    <source>
        <dbReference type="PROSITE" id="PS00623"/>
    </source>
</evidence>